<dbReference type="AlphaFoldDB" id="A0A1E3B2X5"/>
<comment type="caution">
    <text evidence="2">The sequence shown here is derived from an EMBL/GenBank/DDBJ whole genome shotgun (WGS) entry which is preliminary data.</text>
</comment>
<dbReference type="OrthoDB" id="4482958at2759"/>
<keyword evidence="3" id="KW-1185">Reference proteome</keyword>
<evidence type="ECO:0000256" key="1">
    <source>
        <dbReference type="SAM" id="MobiDB-lite"/>
    </source>
</evidence>
<proteinExistence type="predicted"/>
<evidence type="ECO:0000313" key="2">
    <source>
        <dbReference type="EMBL" id="ODM15315.1"/>
    </source>
</evidence>
<dbReference type="Proteomes" id="UP000094569">
    <property type="component" value="Unassembled WGS sequence"/>
</dbReference>
<gene>
    <name evidence="2" type="ORF">SI65_09256</name>
</gene>
<sequence>MSSADEISTNDTQFIIECLKNLEEDRLINLNKVAKTLGYSNVFSAGNRLRSLRNRYGFANFEGKTVTGKTVAGETPGAPAPAPVPPSKRGRPRIKNVAPIPKGDVAVEVTNKRKREDDNNNNDNNEENNGDVPEKTTRRGRKPASTTTTTATDSEATTNGHVHGLGKTTTFRAVHFPRFPTPSKRLKKQAEMTTTDRRQLETPSRRIFRIAAQTIGRARSEQRRLLNGENMRSGLKLVFKLQV</sequence>
<dbReference type="VEuPathDB" id="FungiDB:SI65_09256"/>
<dbReference type="EMBL" id="JXNT01000017">
    <property type="protein sequence ID" value="ODM15315.1"/>
    <property type="molecule type" value="Genomic_DNA"/>
</dbReference>
<accession>A0A1E3B2X5</accession>
<evidence type="ECO:0000313" key="3">
    <source>
        <dbReference type="Proteomes" id="UP000094569"/>
    </source>
</evidence>
<reference evidence="2 3" key="1">
    <citation type="journal article" date="2016" name="BMC Genomics">
        <title>Comparative genomic and transcriptomic analyses of the Fuzhuan brick tea-fermentation fungus Aspergillus cristatus.</title>
        <authorList>
            <person name="Ge Y."/>
            <person name="Wang Y."/>
            <person name="Liu Y."/>
            <person name="Tan Y."/>
            <person name="Ren X."/>
            <person name="Zhang X."/>
            <person name="Hyde K.D."/>
            <person name="Liu Y."/>
            <person name="Liu Z."/>
        </authorList>
    </citation>
    <scope>NUCLEOTIDE SEQUENCE [LARGE SCALE GENOMIC DNA]</scope>
    <source>
        <strain evidence="2 3">GZAAS20.1005</strain>
    </source>
</reference>
<feature type="region of interest" description="Disordered" evidence="1">
    <location>
        <begin position="68"/>
        <end position="168"/>
    </location>
</feature>
<name>A0A1E3B2X5_ASPCR</name>
<protein>
    <submittedName>
        <fullName evidence="2">Uncharacterized protein</fullName>
    </submittedName>
</protein>
<organism evidence="2 3">
    <name type="scientific">Aspergillus cristatus</name>
    <name type="common">Chinese Fuzhuan brick tea-fermentation fungus</name>
    <name type="synonym">Eurotium cristatum</name>
    <dbReference type="NCBI Taxonomy" id="573508"/>
    <lineage>
        <taxon>Eukaryota</taxon>
        <taxon>Fungi</taxon>
        <taxon>Dikarya</taxon>
        <taxon>Ascomycota</taxon>
        <taxon>Pezizomycotina</taxon>
        <taxon>Eurotiomycetes</taxon>
        <taxon>Eurotiomycetidae</taxon>
        <taxon>Eurotiales</taxon>
        <taxon>Aspergillaceae</taxon>
        <taxon>Aspergillus</taxon>
        <taxon>Aspergillus subgen. Aspergillus</taxon>
    </lineage>
</organism>
<feature type="compositionally biased region" description="Low complexity" evidence="1">
    <location>
        <begin position="144"/>
        <end position="158"/>
    </location>
</feature>